<dbReference type="PANTHER" id="PTHR12317:SF0">
    <property type="entry name" value="ACYLTRANSFERASE"/>
    <property type="match status" value="1"/>
</dbReference>
<name>I7MN05_TETTS</name>
<comment type="subcellular location">
    <subcellularLocation>
        <location evidence="1 14">Endoplasmic reticulum membrane</location>
        <topology evidence="1 14">Multi-pass membrane protein</topology>
    </subcellularLocation>
</comment>
<keyword evidence="16" id="KW-1185">Reference proteome</keyword>
<evidence type="ECO:0000313" key="16">
    <source>
        <dbReference type="Proteomes" id="UP000009168"/>
    </source>
</evidence>
<evidence type="ECO:0000256" key="13">
    <source>
        <dbReference type="ARBA" id="ARBA00023315"/>
    </source>
</evidence>
<protein>
    <recommendedName>
        <fullName evidence="14">Acyltransferase</fullName>
        <ecNumber evidence="14">2.3.1.-</ecNumber>
    </recommendedName>
</protein>
<keyword evidence="12 14" id="KW-0472">Membrane</keyword>
<dbReference type="GO" id="GO:0006071">
    <property type="term" value="P:glycerol metabolic process"/>
    <property type="evidence" value="ECO:0007669"/>
    <property type="project" value="UniProtKB-KW"/>
</dbReference>
<dbReference type="Proteomes" id="UP000009168">
    <property type="component" value="Unassembled WGS sequence"/>
</dbReference>
<evidence type="ECO:0000256" key="7">
    <source>
        <dbReference type="ARBA" id="ARBA00022692"/>
    </source>
</evidence>
<keyword evidence="8" id="KW-0319">Glycerol metabolism</keyword>
<accession>I7MN05</accession>
<comment type="caution">
    <text evidence="14">Lacks conserved residue(s) required for the propagation of feature annotation.</text>
</comment>
<comment type="similarity">
    <text evidence="4 14">Belongs to the diacylglycerol acyltransferase family.</text>
</comment>
<dbReference type="eggNOG" id="KOG0831">
    <property type="taxonomic scope" value="Eukaryota"/>
</dbReference>
<dbReference type="InParanoid" id="I7MN05"/>
<dbReference type="PANTHER" id="PTHR12317">
    <property type="entry name" value="DIACYLGLYCEROL O-ACYLTRANSFERASE"/>
    <property type="match status" value="1"/>
</dbReference>
<evidence type="ECO:0000256" key="11">
    <source>
        <dbReference type="ARBA" id="ARBA00023098"/>
    </source>
</evidence>
<dbReference type="GeneID" id="7838404"/>
<dbReference type="CDD" id="cd07987">
    <property type="entry name" value="LPLAT_MGAT-like"/>
    <property type="match status" value="1"/>
</dbReference>
<feature type="transmembrane region" description="Helical" evidence="14">
    <location>
        <begin position="21"/>
        <end position="41"/>
    </location>
</feature>
<dbReference type="Pfam" id="PF03982">
    <property type="entry name" value="DAGAT"/>
    <property type="match status" value="1"/>
</dbReference>
<keyword evidence="10 14" id="KW-1133">Transmembrane helix</keyword>
<evidence type="ECO:0000256" key="6">
    <source>
        <dbReference type="ARBA" id="ARBA00022679"/>
    </source>
</evidence>
<evidence type="ECO:0000256" key="2">
    <source>
        <dbReference type="ARBA" id="ARBA00004771"/>
    </source>
</evidence>
<dbReference type="OMA" id="PRRIPIN"/>
<dbReference type="OrthoDB" id="264532at2759"/>
<dbReference type="InterPro" id="IPR007130">
    <property type="entry name" value="DAGAT"/>
</dbReference>
<comment type="pathway">
    <text evidence="3">Lipid metabolism.</text>
</comment>
<evidence type="ECO:0000256" key="10">
    <source>
        <dbReference type="ARBA" id="ARBA00022989"/>
    </source>
</evidence>
<dbReference type="EMBL" id="GG662212">
    <property type="protein sequence ID" value="EAS07668.1"/>
    <property type="molecule type" value="Genomic_DNA"/>
</dbReference>
<dbReference type="AlphaFoldDB" id="I7MN05"/>
<organism evidence="15 16">
    <name type="scientific">Tetrahymena thermophila (strain SB210)</name>
    <dbReference type="NCBI Taxonomy" id="312017"/>
    <lineage>
        <taxon>Eukaryota</taxon>
        <taxon>Sar</taxon>
        <taxon>Alveolata</taxon>
        <taxon>Ciliophora</taxon>
        <taxon>Intramacronucleata</taxon>
        <taxon>Oligohymenophorea</taxon>
        <taxon>Hymenostomatida</taxon>
        <taxon>Tetrahymenina</taxon>
        <taxon>Tetrahymenidae</taxon>
        <taxon>Tetrahymena</taxon>
    </lineage>
</organism>
<keyword evidence="7 14" id="KW-0812">Transmembrane</keyword>
<proteinExistence type="inferred from homology"/>
<dbReference type="HOGENOM" id="CLU_054312_0_0_1"/>
<evidence type="ECO:0000256" key="1">
    <source>
        <dbReference type="ARBA" id="ARBA00004477"/>
    </source>
</evidence>
<keyword evidence="6 14" id="KW-0808">Transferase</keyword>
<keyword evidence="11" id="KW-0443">Lipid metabolism</keyword>
<keyword evidence="13 15" id="KW-0012">Acyltransferase</keyword>
<sequence length="306" mass="35592">MTEFSKLKDLPKRPFRTLIGSSILLLYGLGPFLMLIVYYYAYQGSLACRILSVLQIIAQIFAKRSQTYLSLLRYLDLELYFDGFTFETVDGPINQEKSLFAVHPHGIFSLGMFLNNHRDHFGKNAVVCGSRMVTIAPIMGLLHKLGGMVSVNPESLQQIMKKGNNIALLPGGFEEATISSRKENRIFIKSRKGFIKYAIRYGYKVYPTFVFNENRIYNYFDKFENFRLFLNKFKLVGVIFWSKLGMLPEFNHEIHTVVGKPMDLPQMENPSQDIVEKYHTQYIEQLQALYEKYSKIYNVKEELKLY</sequence>
<evidence type="ECO:0000256" key="14">
    <source>
        <dbReference type="RuleBase" id="RU367023"/>
    </source>
</evidence>
<evidence type="ECO:0000256" key="4">
    <source>
        <dbReference type="ARBA" id="ARBA00005420"/>
    </source>
</evidence>
<keyword evidence="5" id="KW-0444">Lipid biosynthesis</keyword>
<dbReference type="EC" id="2.3.1.-" evidence="14"/>
<dbReference type="GO" id="GO:0004144">
    <property type="term" value="F:diacylglycerol O-acyltransferase activity"/>
    <property type="evidence" value="ECO:0007669"/>
    <property type="project" value="TreeGrafter"/>
</dbReference>
<evidence type="ECO:0000256" key="8">
    <source>
        <dbReference type="ARBA" id="ARBA00022798"/>
    </source>
</evidence>
<evidence type="ECO:0000313" key="15">
    <source>
        <dbReference type="EMBL" id="EAS07668.1"/>
    </source>
</evidence>
<comment type="pathway">
    <text evidence="2">Glycerolipid metabolism; triacylglycerol biosynthesis.</text>
</comment>
<evidence type="ECO:0000256" key="9">
    <source>
        <dbReference type="ARBA" id="ARBA00022824"/>
    </source>
</evidence>
<dbReference type="GO" id="GO:0005789">
    <property type="term" value="C:endoplasmic reticulum membrane"/>
    <property type="evidence" value="ECO:0007669"/>
    <property type="project" value="UniProtKB-SubCell"/>
</dbReference>
<keyword evidence="9 14" id="KW-0256">Endoplasmic reticulum</keyword>
<dbReference type="RefSeq" id="XP_001027910.1">
    <property type="nucleotide sequence ID" value="XM_001027910.1"/>
</dbReference>
<gene>
    <name evidence="15" type="ORF">TTHERM_00497210</name>
</gene>
<evidence type="ECO:0000256" key="12">
    <source>
        <dbReference type="ARBA" id="ARBA00023136"/>
    </source>
</evidence>
<dbReference type="KEGG" id="tet:TTHERM_00497210"/>
<evidence type="ECO:0000256" key="5">
    <source>
        <dbReference type="ARBA" id="ARBA00022516"/>
    </source>
</evidence>
<reference evidence="16" key="1">
    <citation type="journal article" date="2006" name="PLoS Biol.">
        <title>Macronuclear genome sequence of the ciliate Tetrahymena thermophila, a model eukaryote.</title>
        <authorList>
            <person name="Eisen J.A."/>
            <person name="Coyne R.S."/>
            <person name="Wu M."/>
            <person name="Wu D."/>
            <person name="Thiagarajan M."/>
            <person name="Wortman J.R."/>
            <person name="Badger J.H."/>
            <person name="Ren Q."/>
            <person name="Amedeo P."/>
            <person name="Jones K.M."/>
            <person name="Tallon L.J."/>
            <person name="Delcher A.L."/>
            <person name="Salzberg S.L."/>
            <person name="Silva J.C."/>
            <person name="Haas B.J."/>
            <person name="Majoros W.H."/>
            <person name="Farzad M."/>
            <person name="Carlton J.M."/>
            <person name="Smith R.K. Jr."/>
            <person name="Garg J."/>
            <person name="Pearlman R.E."/>
            <person name="Karrer K.M."/>
            <person name="Sun L."/>
            <person name="Manning G."/>
            <person name="Elde N.C."/>
            <person name="Turkewitz A.P."/>
            <person name="Asai D.J."/>
            <person name="Wilkes D.E."/>
            <person name="Wang Y."/>
            <person name="Cai H."/>
            <person name="Collins K."/>
            <person name="Stewart B.A."/>
            <person name="Lee S.R."/>
            <person name="Wilamowska K."/>
            <person name="Weinberg Z."/>
            <person name="Ruzzo W.L."/>
            <person name="Wloga D."/>
            <person name="Gaertig J."/>
            <person name="Frankel J."/>
            <person name="Tsao C.-C."/>
            <person name="Gorovsky M.A."/>
            <person name="Keeling P.J."/>
            <person name="Waller R.F."/>
            <person name="Patron N.J."/>
            <person name="Cherry J.M."/>
            <person name="Stover N.A."/>
            <person name="Krieger C.J."/>
            <person name="del Toro C."/>
            <person name="Ryder H.F."/>
            <person name="Williamson S.C."/>
            <person name="Barbeau R.A."/>
            <person name="Hamilton E.P."/>
            <person name="Orias E."/>
        </authorList>
    </citation>
    <scope>NUCLEOTIDE SEQUENCE [LARGE SCALE GENOMIC DNA]</scope>
    <source>
        <strain evidence="16">SB210</strain>
    </source>
</reference>
<dbReference type="STRING" id="312017.I7MN05"/>
<evidence type="ECO:0000256" key="3">
    <source>
        <dbReference type="ARBA" id="ARBA00005189"/>
    </source>
</evidence>
<dbReference type="GO" id="GO:0019432">
    <property type="term" value="P:triglyceride biosynthetic process"/>
    <property type="evidence" value="ECO:0007669"/>
    <property type="project" value="TreeGrafter"/>
</dbReference>